<evidence type="ECO:0000313" key="4">
    <source>
        <dbReference type="Proteomes" id="UP001153714"/>
    </source>
</evidence>
<evidence type="ECO:0000313" key="3">
    <source>
        <dbReference type="EMBL" id="CAG9786484.1"/>
    </source>
</evidence>
<feature type="coiled-coil region" evidence="1">
    <location>
        <begin position="109"/>
        <end position="150"/>
    </location>
</feature>
<keyword evidence="4" id="KW-1185">Reference proteome</keyword>
<dbReference type="Proteomes" id="UP001153714">
    <property type="component" value="Chromosome 16"/>
</dbReference>
<evidence type="ECO:0008006" key="5">
    <source>
        <dbReference type="Google" id="ProtNLM"/>
    </source>
</evidence>
<reference evidence="3" key="2">
    <citation type="submission" date="2022-10" db="EMBL/GenBank/DDBJ databases">
        <authorList>
            <consortium name="ENA_rothamsted_submissions"/>
            <consortium name="culmorum"/>
            <person name="King R."/>
        </authorList>
    </citation>
    <scope>NUCLEOTIDE SEQUENCE</scope>
</reference>
<proteinExistence type="predicted"/>
<protein>
    <recommendedName>
        <fullName evidence="5">Gag-like protein</fullName>
    </recommendedName>
</protein>
<feature type="region of interest" description="Disordered" evidence="2">
    <location>
        <begin position="1"/>
        <end position="26"/>
    </location>
</feature>
<gene>
    <name evidence="3" type="ORF">DIATSA_LOCUS4432</name>
</gene>
<feature type="compositionally biased region" description="Polar residues" evidence="2">
    <location>
        <begin position="1"/>
        <end position="22"/>
    </location>
</feature>
<keyword evidence="1" id="KW-0175">Coiled coil</keyword>
<accession>A0A9N9QZ35</accession>
<sequence length="598" mass="69479">MNKAQKPTTTGNPRHSDTSSPSFKEDKMDEFKRKLIESIETQSASDYMVRLVDLLSDIPKLIYGGMKKEVKENLEMTAKTGITLVIEMSKEIKKDSNIMVLLKGRLNVAEQLDQINATMKEELKKIMEKMEKQEEELIKYREEKRRSREDEESVTTKFLRMIDYKLENIKSREEALFDRFSDRTLKDNEMSTAIITRKLDTMEENLTAETIELERKIVNRLGRKTDMEESMRNEINTNIEQQIKETGREMTLEITKTIDTVLTDCMQDIQNTITYGGTAPEGNKEILNELGNLEANLKETLIDTKEAITGSITKTIERVTSKESITPVETQETSTYADIAKGRNNRRPKTMHSILISSKNQNDMAEDIINKTKTILKPIENGTQIERIRKVKDQRIVVSCREEQEIEKLKERINESEELEAEKVRNKNPLIMIKEVKYKMTDEEIVSAIRRQNPDVYMDDQEEDDFKIKYRRRTRNTEKCHIIAQIKPAFWKRIIKKGHLYIEMERVRVEDQTPLIQCTRCLNFGHGRKFCQESADRCSHCGGLHLRAECPDRKAGVPPQCCNCTHAELPDVNHNAFSNNCKVREKWDSLARSTTAYD</sequence>
<dbReference type="OrthoDB" id="10022108at2759"/>
<organism evidence="3 4">
    <name type="scientific">Diatraea saccharalis</name>
    <name type="common">sugarcane borer</name>
    <dbReference type="NCBI Taxonomy" id="40085"/>
    <lineage>
        <taxon>Eukaryota</taxon>
        <taxon>Metazoa</taxon>
        <taxon>Ecdysozoa</taxon>
        <taxon>Arthropoda</taxon>
        <taxon>Hexapoda</taxon>
        <taxon>Insecta</taxon>
        <taxon>Pterygota</taxon>
        <taxon>Neoptera</taxon>
        <taxon>Endopterygota</taxon>
        <taxon>Lepidoptera</taxon>
        <taxon>Glossata</taxon>
        <taxon>Ditrysia</taxon>
        <taxon>Pyraloidea</taxon>
        <taxon>Crambidae</taxon>
        <taxon>Crambinae</taxon>
        <taxon>Diatraea</taxon>
    </lineage>
</organism>
<name>A0A9N9QZ35_9NEOP</name>
<dbReference type="AlphaFoldDB" id="A0A9N9QZ35"/>
<evidence type="ECO:0000256" key="1">
    <source>
        <dbReference type="SAM" id="Coils"/>
    </source>
</evidence>
<evidence type="ECO:0000256" key="2">
    <source>
        <dbReference type="SAM" id="MobiDB-lite"/>
    </source>
</evidence>
<reference evidence="3" key="1">
    <citation type="submission" date="2021-12" db="EMBL/GenBank/DDBJ databases">
        <authorList>
            <person name="King R."/>
        </authorList>
    </citation>
    <scope>NUCLEOTIDE SEQUENCE</scope>
</reference>
<dbReference type="EMBL" id="OU893347">
    <property type="protein sequence ID" value="CAG9786484.1"/>
    <property type="molecule type" value="Genomic_DNA"/>
</dbReference>